<sequence>MAKQLAERPQDLLALDHYRQLHPDWFTSQHMLGYCAYADRFGGTLSGVEQHIPHLQDLGVTYLHLLPFLKARAGENDGGFAVSDFAEIAPALGNMADLKHLTSALRSAGISLCSDLVLNHVADDHPWAIAARNGSEEHRSYFYHYPDRTIPDQFEKTLPQIFPQVAPGNFTYIEEMQSWVWTTFYPYQWDLNYSNPAVFAEMSIAMLHLANQGIEAFRLDSTAFLWKRPGTSCMNEPEAHQILQCLRAIAAIVVPGVILKAEAIVPTRDLPPYLGSLDGKTKECHMAYHSSLMAGAWVAVAEQNVSLLSEVIRNTPELPQDTSWLNYVRCHDDIGWNVLRPDAANLDGDVQQRLSAVSRFYAGLDGSFASGASFQASDPSAVHGTVGMTSALCGLQKATSPEARQAALNRMLLLYGLSLCFGGMPLIYMGDEFAQGNDDTYTDRAAHRLDARWLHRPLWSEQLASASHDDQTVSGQFRYSLQTLLRWRRSLPQLAAPYRRQVIESNDPALLIMARIAKDNAMLFVGNFSDQRKSVVLPTPNALFGRSEDEQHQQWKSVNGNLCGDTLDLEPWGQIWLTQDNESVSGVQK</sequence>
<evidence type="ECO:0000313" key="3">
    <source>
        <dbReference type="Proteomes" id="UP000680067"/>
    </source>
</evidence>
<dbReference type="GO" id="GO:0005975">
    <property type="term" value="P:carbohydrate metabolic process"/>
    <property type="evidence" value="ECO:0007669"/>
    <property type="project" value="InterPro"/>
</dbReference>
<proteinExistence type="predicted"/>
<dbReference type="AlphaFoldDB" id="A0A941DJB2"/>
<dbReference type="InterPro" id="IPR045857">
    <property type="entry name" value="O16G_dom_2"/>
</dbReference>
<dbReference type="EMBL" id="JAGSPN010000003">
    <property type="protein sequence ID" value="MBR7781803.1"/>
    <property type="molecule type" value="Genomic_DNA"/>
</dbReference>
<dbReference type="SUPFAM" id="SSF51011">
    <property type="entry name" value="Glycosyl hydrolase domain"/>
    <property type="match status" value="1"/>
</dbReference>
<dbReference type="Gene3D" id="3.20.20.80">
    <property type="entry name" value="Glycosidases"/>
    <property type="match status" value="1"/>
</dbReference>
<reference evidence="2" key="1">
    <citation type="submission" date="2021-04" db="EMBL/GenBank/DDBJ databases">
        <title>novel species isolated from subtropical streams in China.</title>
        <authorList>
            <person name="Lu H."/>
        </authorList>
    </citation>
    <scope>NUCLEOTIDE SEQUENCE</scope>
    <source>
        <strain evidence="2">LFS511W</strain>
    </source>
</reference>
<dbReference type="PANTHER" id="PTHR10357">
    <property type="entry name" value="ALPHA-AMYLASE FAMILY MEMBER"/>
    <property type="match status" value="1"/>
</dbReference>
<evidence type="ECO:0000313" key="2">
    <source>
        <dbReference type="EMBL" id="MBR7781803.1"/>
    </source>
</evidence>
<evidence type="ECO:0000259" key="1">
    <source>
        <dbReference type="SMART" id="SM00642"/>
    </source>
</evidence>
<dbReference type="SUPFAM" id="SSF51445">
    <property type="entry name" value="(Trans)glycosidases"/>
    <property type="match status" value="1"/>
</dbReference>
<comment type="caution">
    <text evidence="2">The sequence shown here is derived from an EMBL/GenBank/DDBJ whole genome shotgun (WGS) entry which is preliminary data.</text>
</comment>
<organism evidence="2 3">
    <name type="scientific">Undibacterium luofuense</name>
    <dbReference type="NCBI Taxonomy" id="2828733"/>
    <lineage>
        <taxon>Bacteria</taxon>
        <taxon>Pseudomonadati</taxon>
        <taxon>Pseudomonadota</taxon>
        <taxon>Betaproteobacteria</taxon>
        <taxon>Burkholderiales</taxon>
        <taxon>Oxalobacteraceae</taxon>
        <taxon>Undibacterium</taxon>
    </lineage>
</organism>
<feature type="domain" description="Glycosyl hydrolase family 13 catalytic" evidence="1">
    <location>
        <begin position="20"/>
        <end position="488"/>
    </location>
</feature>
<dbReference type="SMART" id="SM00642">
    <property type="entry name" value="Aamy"/>
    <property type="match status" value="1"/>
</dbReference>
<dbReference type="InterPro" id="IPR017853">
    <property type="entry name" value="GH"/>
</dbReference>
<gene>
    <name evidence="2" type="ORF">KDM89_06600</name>
</gene>
<keyword evidence="3" id="KW-1185">Reference proteome</keyword>
<protein>
    <submittedName>
        <fullName evidence="2">Amylosucrase</fullName>
    </submittedName>
</protein>
<dbReference type="Pfam" id="PF00128">
    <property type="entry name" value="Alpha-amylase"/>
    <property type="match status" value="1"/>
</dbReference>
<dbReference type="PANTHER" id="PTHR10357:SF213">
    <property type="entry name" value="ALPHA AMYLASE CATALYTIC REGION"/>
    <property type="match status" value="1"/>
</dbReference>
<dbReference type="Proteomes" id="UP000680067">
    <property type="component" value="Unassembled WGS sequence"/>
</dbReference>
<accession>A0A941DJB2</accession>
<dbReference type="Gene3D" id="3.90.400.10">
    <property type="entry name" value="Oligo-1,6-glucosidase, Domain 2"/>
    <property type="match status" value="1"/>
</dbReference>
<dbReference type="InterPro" id="IPR006047">
    <property type="entry name" value="GH13_cat_dom"/>
</dbReference>
<name>A0A941DJB2_9BURK</name>